<evidence type="ECO:0000313" key="4">
    <source>
        <dbReference type="Proteomes" id="UP000811609"/>
    </source>
</evidence>
<dbReference type="InterPro" id="IPR050425">
    <property type="entry name" value="NAD(P)_dehydrat-like"/>
</dbReference>
<evidence type="ECO:0000256" key="2">
    <source>
        <dbReference type="ARBA" id="ARBA00023002"/>
    </source>
</evidence>
<protein>
    <submittedName>
        <fullName evidence="3">Uncharacterized protein</fullName>
    </submittedName>
</protein>
<dbReference type="PANTHER" id="PTHR10366">
    <property type="entry name" value="NAD DEPENDENT EPIMERASE/DEHYDRATASE"/>
    <property type="match status" value="1"/>
</dbReference>
<organism evidence="3 4">
    <name type="scientific">Carya illinoinensis</name>
    <name type="common">Pecan</name>
    <dbReference type="NCBI Taxonomy" id="32201"/>
    <lineage>
        <taxon>Eukaryota</taxon>
        <taxon>Viridiplantae</taxon>
        <taxon>Streptophyta</taxon>
        <taxon>Embryophyta</taxon>
        <taxon>Tracheophyta</taxon>
        <taxon>Spermatophyta</taxon>
        <taxon>Magnoliopsida</taxon>
        <taxon>eudicotyledons</taxon>
        <taxon>Gunneridae</taxon>
        <taxon>Pentapetalae</taxon>
        <taxon>rosids</taxon>
        <taxon>fabids</taxon>
        <taxon>Fagales</taxon>
        <taxon>Juglandaceae</taxon>
        <taxon>Carya</taxon>
    </lineage>
</organism>
<dbReference type="EMBL" id="CM031815">
    <property type="protein sequence ID" value="KAG6648229.1"/>
    <property type="molecule type" value="Genomic_DNA"/>
</dbReference>
<reference evidence="3" key="1">
    <citation type="submission" date="2020-12" db="EMBL/GenBank/DDBJ databases">
        <title>WGS assembly of Carya illinoinensis cv. Pawnee.</title>
        <authorList>
            <person name="Platts A."/>
            <person name="Shu S."/>
            <person name="Wright S."/>
            <person name="Barry K."/>
            <person name="Edger P."/>
            <person name="Pires J.C."/>
            <person name="Schmutz J."/>
        </authorList>
    </citation>
    <scope>NUCLEOTIDE SEQUENCE</scope>
    <source>
        <tissue evidence="3">Leaf</tissue>
    </source>
</reference>
<proteinExistence type="predicted"/>
<accession>A0A8T1Q2Q7</accession>
<dbReference type="PANTHER" id="PTHR10366:SF776">
    <property type="entry name" value="NAD(P)-BINDING ROSSMANN-FOLD SUPERFAMILY PROTEIN"/>
    <property type="match status" value="1"/>
</dbReference>
<evidence type="ECO:0000256" key="1">
    <source>
        <dbReference type="ARBA" id="ARBA00022857"/>
    </source>
</evidence>
<dbReference type="Proteomes" id="UP000811609">
    <property type="component" value="Chromosome 7"/>
</dbReference>
<dbReference type="AlphaFoldDB" id="A0A8T1Q2Q7"/>
<gene>
    <name evidence="3" type="ORF">CIPAW_07G133100</name>
</gene>
<sequence length="186" mass="21667">MNPSWPKDQVMDETCWSDTEYCRTTENWYYLSKTEAEREALELVKGSELDVVSICPTLVLGPILRSTVNASSLFLLRFLKGLESVENWLSWIVDVRDLAEALILAFEKPEAEGRYICMSHMIKTESLVDMLKSEYPHYKYPKNFTEAQEEIRMSSEKLQRFGWSYRPLKDTIIDSVESYRQAGLLD</sequence>
<dbReference type="EMBL" id="CM031815">
    <property type="protein sequence ID" value="KAG6648227.1"/>
    <property type="molecule type" value="Genomic_DNA"/>
</dbReference>
<keyword evidence="4" id="KW-1185">Reference proteome</keyword>
<keyword evidence="1" id="KW-0521">NADP</keyword>
<keyword evidence="2" id="KW-0560">Oxidoreductase</keyword>
<dbReference type="GO" id="GO:0016616">
    <property type="term" value="F:oxidoreductase activity, acting on the CH-OH group of donors, NAD or NADP as acceptor"/>
    <property type="evidence" value="ECO:0007669"/>
    <property type="project" value="TreeGrafter"/>
</dbReference>
<evidence type="ECO:0000313" key="3">
    <source>
        <dbReference type="EMBL" id="KAG6648227.1"/>
    </source>
</evidence>
<comment type="caution">
    <text evidence="3">The sequence shown here is derived from an EMBL/GenBank/DDBJ whole genome shotgun (WGS) entry which is preliminary data.</text>
</comment>
<name>A0A8T1Q2Q7_CARIL</name>